<evidence type="ECO:0000259" key="1">
    <source>
        <dbReference type="PROSITE" id="PS50011"/>
    </source>
</evidence>
<dbReference type="Proteomes" id="UP001175226">
    <property type="component" value="Unassembled WGS sequence"/>
</dbReference>
<dbReference type="Gene3D" id="1.10.510.10">
    <property type="entry name" value="Transferase(Phosphotransferase) domain 1"/>
    <property type="match status" value="1"/>
</dbReference>
<name>A0AA39ME32_9AGAR</name>
<reference evidence="2" key="1">
    <citation type="submission" date="2023-06" db="EMBL/GenBank/DDBJ databases">
        <authorList>
            <consortium name="Lawrence Berkeley National Laboratory"/>
            <person name="Ahrendt S."/>
            <person name="Sahu N."/>
            <person name="Indic B."/>
            <person name="Wong-Bajracharya J."/>
            <person name="Merenyi Z."/>
            <person name="Ke H.-M."/>
            <person name="Monk M."/>
            <person name="Kocsube S."/>
            <person name="Drula E."/>
            <person name="Lipzen A."/>
            <person name="Balint B."/>
            <person name="Henrissat B."/>
            <person name="Andreopoulos B."/>
            <person name="Martin F.M."/>
            <person name="Harder C.B."/>
            <person name="Rigling D."/>
            <person name="Ford K.L."/>
            <person name="Foster G.D."/>
            <person name="Pangilinan J."/>
            <person name="Papanicolaou A."/>
            <person name="Barry K."/>
            <person name="LaButti K."/>
            <person name="Viragh M."/>
            <person name="Koriabine M."/>
            <person name="Yan M."/>
            <person name="Riley R."/>
            <person name="Champramary S."/>
            <person name="Plett K.L."/>
            <person name="Tsai I.J."/>
            <person name="Slot J."/>
            <person name="Sipos G."/>
            <person name="Plett J."/>
            <person name="Nagy L.G."/>
            <person name="Grigoriev I.V."/>
        </authorList>
    </citation>
    <scope>NUCLEOTIDE SEQUENCE</scope>
    <source>
        <strain evidence="2">FPL87.14</strain>
    </source>
</reference>
<dbReference type="InterPro" id="IPR011009">
    <property type="entry name" value="Kinase-like_dom_sf"/>
</dbReference>
<proteinExistence type="predicted"/>
<evidence type="ECO:0000313" key="2">
    <source>
        <dbReference type="EMBL" id="KAK0430130.1"/>
    </source>
</evidence>
<protein>
    <recommendedName>
        <fullName evidence="1">Protein kinase domain-containing protein</fullName>
    </recommendedName>
</protein>
<accession>A0AA39ME32</accession>
<organism evidence="2 3">
    <name type="scientific">Armillaria borealis</name>
    <dbReference type="NCBI Taxonomy" id="47425"/>
    <lineage>
        <taxon>Eukaryota</taxon>
        <taxon>Fungi</taxon>
        <taxon>Dikarya</taxon>
        <taxon>Basidiomycota</taxon>
        <taxon>Agaricomycotina</taxon>
        <taxon>Agaricomycetes</taxon>
        <taxon>Agaricomycetidae</taxon>
        <taxon>Agaricales</taxon>
        <taxon>Marasmiineae</taxon>
        <taxon>Physalacriaceae</taxon>
        <taxon>Armillaria</taxon>
    </lineage>
</organism>
<gene>
    <name evidence="2" type="ORF">EV421DRAFT_1860165</name>
</gene>
<dbReference type="PROSITE" id="PS50011">
    <property type="entry name" value="PROTEIN_KINASE_DOM"/>
    <property type="match status" value="1"/>
</dbReference>
<keyword evidence="3" id="KW-1185">Reference proteome</keyword>
<sequence length="170" mass="19458">MIHEARICEVLMKHPHRKVTEYYGYVGKDGLMAGLCFKWYRQTLMDAVEKGTLKVGDIEFVLEQIKNGMQHIHGLGLVHVGIHSVFCFIGFHRTLQNDIKPSNILLAEDNVTPVIINFDSRCKKGASLDYNGGTFPWSNDVRIAEFQNDDFGLNKVREWMKETLVEETSL</sequence>
<feature type="domain" description="Protein kinase" evidence="1">
    <location>
        <begin position="1"/>
        <end position="170"/>
    </location>
</feature>
<dbReference type="EMBL" id="JAUEPT010000167">
    <property type="protein sequence ID" value="KAK0430130.1"/>
    <property type="molecule type" value="Genomic_DNA"/>
</dbReference>
<dbReference type="GO" id="GO:0005524">
    <property type="term" value="F:ATP binding"/>
    <property type="evidence" value="ECO:0007669"/>
    <property type="project" value="InterPro"/>
</dbReference>
<dbReference type="SUPFAM" id="SSF56112">
    <property type="entry name" value="Protein kinase-like (PK-like)"/>
    <property type="match status" value="1"/>
</dbReference>
<evidence type="ECO:0000313" key="3">
    <source>
        <dbReference type="Proteomes" id="UP001175226"/>
    </source>
</evidence>
<comment type="caution">
    <text evidence="2">The sequence shown here is derived from an EMBL/GenBank/DDBJ whole genome shotgun (WGS) entry which is preliminary data.</text>
</comment>
<dbReference type="InterPro" id="IPR000719">
    <property type="entry name" value="Prot_kinase_dom"/>
</dbReference>
<dbReference type="GO" id="GO:0004672">
    <property type="term" value="F:protein kinase activity"/>
    <property type="evidence" value="ECO:0007669"/>
    <property type="project" value="InterPro"/>
</dbReference>
<dbReference type="AlphaFoldDB" id="A0AA39ME32"/>